<dbReference type="InterPro" id="IPR048666">
    <property type="entry name" value="RedAm-like_C"/>
</dbReference>
<dbReference type="GO" id="GO:0050661">
    <property type="term" value="F:NADP binding"/>
    <property type="evidence" value="ECO:0007669"/>
    <property type="project" value="InterPro"/>
</dbReference>
<proteinExistence type="predicted"/>
<dbReference type="Gene3D" id="3.40.50.720">
    <property type="entry name" value="NAD(P)-binding Rossmann-like Domain"/>
    <property type="match status" value="1"/>
</dbReference>
<dbReference type="Proteomes" id="UP000554235">
    <property type="component" value="Unassembled WGS sequence"/>
</dbReference>
<dbReference type="GO" id="GO:0140673">
    <property type="term" value="P:transcription elongation-coupled chromatin remodeling"/>
    <property type="evidence" value="ECO:0007669"/>
    <property type="project" value="TreeGrafter"/>
</dbReference>
<name>A0A8H4P7L2_9HYPO</name>
<comment type="caution">
    <text evidence="4">The sequence shown here is derived from an EMBL/GenBank/DDBJ whole genome shotgun (WGS) entry which is preliminary data.</text>
</comment>
<dbReference type="GO" id="GO:0003677">
    <property type="term" value="F:DNA binding"/>
    <property type="evidence" value="ECO:0007669"/>
    <property type="project" value="TreeGrafter"/>
</dbReference>
<dbReference type="InterPro" id="IPR036291">
    <property type="entry name" value="NAD(P)-bd_dom_sf"/>
</dbReference>
<keyword evidence="1" id="KW-0560">Oxidoreductase</keyword>
<dbReference type="PIRSF" id="PIRSF000103">
    <property type="entry name" value="HIBADH"/>
    <property type="match status" value="1"/>
</dbReference>
<dbReference type="AlphaFoldDB" id="A0A8H4P7L2"/>
<dbReference type="GO" id="GO:0031491">
    <property type="term" value="F:nucleosome binding"/>
    <property type="evidence" value="ECO:0007669"/>
    <property type="project" value="TreeGrafter"/>
</dbReference>
<keyword evidence="5" id="KW-1185">Reference proteome</keyword>
<evidence type="ECO:0000259" key="2">
    <source>
        <dbReference type="Pfam" id="PF03446"/>
    </source>
</evidence>
<dbReference type="InterPro" id="IPR051265">
    <property type="entry name" value="HIBADH-related_NP60_sf"/>
</dbReference>
<gene>
    <name evidence="4" type="ORF">FALBO_12868</name>
</gene>
<dbReference type="InterPro" id="IPR013328">
    <property type="entry name" value="6PGD_dom2"/>
</dbReference>
<accession>A0A8H4P7L2</accession>
<dbReference type="Pfam" id="PF03446">
    <property type="entry name" value="NAD_binding_2"/>
    <property type="match status" value="1"/>
</dbReference>
<dbReference type="SUPFAM" id="SSF51735">
    <property type="entry name" value="NAD(P)-binding Rossmann-fold domains"/>
    <property type="match status" value="1"/>
</dbReference>
<dbReference type="OrthoDB" id="435038at2759"/>
<dbReference type="PANTHER" id="PTHR43580">
    <property type="entry name" value="OXIDOREDUCTASE GLYR1-RELATED"/>
    <property type="match status" value="1"/>
</dbReference>
<feature type="domain" description="NADPH-dependent reductive aminase-like C-terminal" evidence="3">
    <location>
        <begin position="169"/>
        <end position="296"/>
    </location>
</feature>
<dbReference type="GO" id="GO:0016491">
    <property type="term" value="F:oxidoreductase activity"/>
    <property type="evidence" value="ECO:0007669"/>
    <property type="project" value="UniProtKB-KW"/>
</dbReference>
<organism evidence="4 5">
    <name type="scientific">Fusarium albosuccineum</name>
    <dbReference type="NCBI Taxonomy" id="1237068"/>
    <lineage>
        <taxon>Eukaryota</taxon>
        <taxon>Fungi</taxon>
        <taxon>Dikarya</taxon>
        <taxon>Ascomycota</taxon>
        <taxon>Pezizomycotina</taxon>
        <taxon>Sordariomycetes</taxon>
        <taxon>Hypocreomycetidae</taxon>
        <taxon>Hypocreales</taxon>
        <taxon>Nectriaceae</taxon>
        <taxon>Fusarium</taxon>
        <taxon>Fusarium decemcellulare species complex</taxon>
    </lineage>
</organism>
<dbReference type="InterPro" id="IPR015815">
    <property type="entry name" value="HIBADH-related"/>
</dbReference>
<protein>
    <submittedName>
        <fullName evidence="4">Oxidoreductase</fullName>
    </submittedName>
</protein>
<dbReference type="GO" id="GO:0000785">
    <property type="term" value="C:chromatin"/>
    <property type="evidence" value="ECO:0007669"/>
    <property type="project" value="TreeGrafter"/>
</dbReference>
<dbReference type="InterPro" id="IPR006115">
    <property type="entry name" value="6PGDH_NADP-bd"/>
</dbReference>
<evidence type="ECO:0000256" key="1">
    <source>
        <dbReference type="ARBA" id="ARBA00023002"/>
    </source>
</evidence>
<dbReference type="Pfam" id="PF21761">
    <property type="entry name" value="RedAm-like_C"/>
    <property type="match status" value="1"/>
</dbReference>
<evidence type="ECO:0000313" key="4">
    <source>
        <dbReference type="EMBL" id="KAF4460353.1"/>
    </source>
</evidence>
<feature type="domain" description="6-phosphogluconate dehydrogenase NADP-binding" evidence="2">
    <location>
        <begin position="7"/>
        <end position="116"/>
    </location>
</feature>
<dbReference type="Gene3D" id="1.10.1040.10">
    <property type="entry name" value="N-(1-d-carboxylethyl)-l-norvaline Dehydrogenase, domain 2"/>
    <property type="match status" value="1"/>
</dbReference>
<evidence type="ECO:0000259" key="3">
    <source>
        <dbReference type="Pfam" id="PF21761"/>
    </source>
</evidence>
<reference evidence="4 5" key="1">
    <citation type="submission" date="2020-01" db="EMBL/GenBank/DDBJ databases">
        <title>Identification and distribution of gene clusters putatively required for synthesis of sphingolipid metabolism inhibitors in phylogenetically diverse species of the filamentous fungus Fusarium.</title>
        <authorList>
            <person name="Kim H.-S."/>
            <person name="Busman M."/>
            <person name="Brown D.W."/>
            <person name="Divon H."/>
            <person name="Uhlig S."/>
            <person name="Proctor R.H."/>
        </authorList>
    </citation>
    <scope>NUCLEOTIDE SEQUENCE [LARGE SCALE GENOMIC DNA]</scope>
    <source>
        <strain evidence="4 5">NRRL 20459</strain>
    </source>
</reference>
<dbReference type="PANTHER" id="PTHR43580:SF2">
    <property type="entry name" value="CYTOKINE-LIKE NUCLEAR FACTOR N-PAC"/>
    <property type="match status" value="1"/>
</dbReference>
<sequence>MELLQSLTFLGIGNMGEALVRGLLSSNRVTIWNRTADRPKVRALVDAGAIFEPNVQNAIAKNDIIIICLLDYSNITMTLGNLPEKSLEGKTLINLTNGTPKQARELADWASSHGVKHYFDGAVMVTPQMVGGPQFFFVLSGENHDLSEPVASLLRPLGRPEYLGQAVDAAARYDLAALLSMYGMFSGMFVAMALLKKGHTTPDEKLEPVVSGSLAPFLSALIPYTGLIARSWDERTWDDNLGNPIGMQAQGLRNILNACQDDGIDNGFLEYFGTAMETAARDRGADGGIAVLGEDLKQKKLAGDKYV</sequence>
<dbReference type="EMBL" id="JAADYS010001961">
    <property type="protein sequence ID" value="KAF4460353.1"/>
    <property type="molecule type" value="Genomic_DNA"/>
</dbReference>
<evidence type="ECO:0000313" key="5">
    <source>
        <dbReference type="Proteomes" id="UP000554235"/>
    </source>
</evidence>